<organism evidence="2 3">
    <name type="scientific">Streptacidiphilus monticola</name>
    <dbReference type="NCBI Taxonomy" id="2161674"/>
    <lineage>
        <taxon>Bacteria</taxon>
        <taxon>Bacillati</taxon>
        <taxon>Actinomycetota</taxon>
        <taxon>Actinomycetes</taxon>
        <taxon>Kitasatosporales</taxon>
        <taxon>Streptomycetaceae</taxon>
        <taxon>Streptacidiphilus</taxon>
    </lineage>
</organism>
<dbReference type="Pfam" id="PF01906">
    <property type="entry name" value="YbjQ_1"/>
    <property type="match status" value="1"/>
</dbReference>
<evidence type="ECO:0000313" key="2">
    <source>
        <dbReference type="EMBL" id="MFC5908643.1"/>
    </source>
</evidence>
<evidence type="ECO:0000256" key="1">
    <source>
        <dbReference type="ARBA" id="ARBA00010751"/>
    </source>
</evidence>
<gene>
    <name evidence="2" type="ORF">ACFP3V_15645</name>
</gene>
<dbReference type="Gene3D" id="3.30.110.70">
    <property type="entry name" value="Hypothetical protein apc22750. Chain B"/>
    <property type="match status" value="1"/>
</dbReference>
<comment type="similarity">
    <text evidence="1">Belongs to the UPF0145 family.</text>
</comment>
<dbReference type="Proteomes" id="UP001596174">
    <property type="component" value="Unassembled WGS sequence"/>
</dbReference>
<name>A0ABW1G2Z5_9ACTN</name>
<reference evidence="3" key="1">
    <citation type="journal article" date="2019" name="Int. J. Syst. Evol. Microbiol.">
        <title>The Global Catalogue of Microorganisms (GCM) 10K type strain sequencing project: providing services to taxonomists for standard genome sequencing and annotation.</title>
        <authorList>
            <consortium name="The Broad Institute Genomics Platform"/>
            <consortium name="The Broad Institute Genome Sequencing Center for Infectious Disease"/>
            <person name="Wu L."/>
            <person name="Ma J."/>
        </authorList>
    </citation>
    <scope>NUCLEOTIDE SEQUENCE [LARGE SCALE GENOMIC DNA]</scope>
    <source>
        <strain evidence="3">JCM 4816</strain>
    </source>
</reference>
<evidence type="ECO:0000313" key="3">
    <source>
        <dbReference type="Proteomes" id="UP001596174"/>
    </source>
</evidence>
<dbReference type="SUPFAM" id="SSF117782">
    <property type="entry name" value="YbjQ-like"/>
    <property type="match status" value="1"/>
</dbReference>
<sequence>MTEAWNGAGLPPVAAARVAEARYRGNWSSALSAGEFAALRSVGFEPVGLVMGSAVHRVAFGGQDADYFDCMYAGAGRYGSVGYFPSDVALSGTGAPAAGLVQVLDTARRTAIGRMAAECAALGGDGVVAAQLTMHPFPTAPNCLEFKVIGTAVRAAGPVRPPWPFTSHLNGAGFAKLVAAGWVPVQLLVGMSVAVRHDDYRTLQQKRSPDNAEMSGWSQLLRRVRADARTQLSLQTAGYGGDGAILADAPLRHWEQLCPRVRGEEEQVDHIADCIMIGTAVARFATASSAPRTLSVLSLKRDDSDVKADQLRRRLAQAAADGQPH</sequence>
<comment type="caution">
    <text evidence="2">The sequence shown here is derived from an EMBL/GenBank/DDBJ whole genome shotgun (WGS) entry which is preliminary data.</text>
</comment>
<dbReference type="EMBL" id="JBHSQJ010000064">
    <property type="protein sequence ID" value="MFC5908643.1"/>
    <property type="molecule type" value="Genomic_DNA"/>
</dbReference>
<dbReference type="RefSeq" id="WP_380583727.1">
    <property type="nucleotide sequence ID" value="NZ_JBHSQJ010000064.1"/>
</dbReference>
<protein>
    <submittedName>
        <fullName evidence="2">Heavy metal-binding domain-containing protein</fullName>
    </submittedName>
</protein>
<accession>A0ABW1G2Z5</accession>
<dbReference type="InterPro" id="IPR035439">
    <property type="entry name" value="UPF0145_dom_sf"/>
</dbReference>
<keyword evidence="3" id="KW-1185">Reference proteome</keyword>
<dbReference type="InterPro" id="IPR002765">
    <property type="entry name" value="UPF0145_YbjQ-like"/>
</dbReference>
<proteinExistence type="inferred from homology"/>